<feature type="region of interest" description="Disordered" evidence="4">
    <location>
        <begin position="1"/>
        <end position="22"/>
    </location>
</feature>
<evidence type="ECO:0000256" key="1">
    <source>
        <dbReference type="ARBA" id="ARBA00009986"/>
    </source>
</evidence>
<dbReference type="EMBL" id="OCNK01000001">
    <property type="protein sequence ID" value="SOD93437.1"/>
    <property type="molecule type" value="Genomic_DNA"/>
</dbReference>
<dbReference type="Proteomes" id="UP000219482">
    <property type="component" value="Unassembled WGS sequence"/>
</dbReference>
<dbReference type="RefSeq" id="WP_097182168.1">
    <property type="nucleotide sequence ID" value="NZ_OCNK01000001.1"/>
</dbReference>
<keyword evidence="3" id="KW-0560">Oxidoreductase</keyword>
<accession>A0A286GD45</accession>
<dbReference type="Pfam" id="PF00171">
    <property type="entry name" value="Aldedh"/>
    <property type="match status" value="1"/>
</dbReference>
<dbReference type="Gene3D" id="3.40.309.10">
    <property type="entry name" value="Aldehyde Dehydrogenase, Chain A, domain 2"/>
    <property type="match status" value="1"/>
</dbReference>
<evidence type="ECO:0000256" key="3">
    <source>
        <dbReference type="ARBA" id="ARBA00023002"/>
    </source>
</evidence>
<feature type="compositionally biased region" description="Polar residues" evidence="4">
    <location>
        <begin position="1"/>
        <end position="17"/>
    </location>
</feature>
<dbReference type="OrthoDB" id="6882680at2"/>
<evidence type="ECO:0000256" key="4">
    <source>
        <dbReference type="SAM" id="MobiDB-lite"/>
    </source>
</evidence>
<dbReference type="InterPro" id="IPR016161">
    <property type="entry name" value="Ald_DH/histidinol_DH"/>
</dbReference>
<proteinExistence type="inferred from homology"/>
<dbReference type="GO" id="GO:0004777">
    <property type="term" value="F:succinate-semialdehyde dehydrogenase (NAD+) activity"/>
    <property type="evidence" value="ECO:0007669"/>
    <property type="project" value="TreeGrafter"/>
</dbReference>
<dbReference type="AlphaFoldDB" id="A0A286GD45"/>
<dbReference type="Gene3D" id="3.40.605.10">
    <property type="entry name" value="Aldehyde Dehydrogenase, Chain A, domain 1"/>
    <property type="match status" value="1"/>
</dbReference>
<dbReference type="SUPFAM" id="SSF53720">
    <property type="entry name" value="ALDH-like"/>
    <property type="match status" value="1"/>
</dbReference>
<dbReference type="CDD" id="cd07100">
    <property type="entry name" value="ALDH_SSADH1_GabD1"/>
    <property type="match status" value="1"/>
</dbReference>
<comment type="similarity">
    <text evidence="1">Belongs to the aldehyde dehydrogenase family.</text>
</comment>
<organism evidence="6 7">
    <name type="scientific">Blastococcus haudaquaticus</name>
    <dbReference type="NCBI Taxonomy" id="1938745"/>
    <lineage>
        <taxon>Bacteria</taxon>
        <taxon>Bacillati</taxon>
        <taxon>Actinomycetota</taxon>
        <taxon>Actinomycetes</taxon>
        <taxon>Geodermatophilales</taxon>
        <taxon>Geodermatophilaceae</taxon>
        <taxon>Blastococcus</taxon>
    </lineage>
</organism>
<dbReference type="FunFam" id="3.40.309.10:FF:000009">
    <property type="entry name" value="Aldehyde dehydrogenase A"/>
    <property type="match status" value="1"/>
</dbReference>
<evidence type="ECO:0000313" key="6">
    <source>
        <dbReference type="EMBL" id="SOD93437.1"/>
    </source>
</evidence>
<keyword evidence="7" id="KW-1185">Reference proteome</keyword>
<protein>
    <submittedName>
        <fullName evidence="6">Succinate-semialdehyde dehydrogenase / glutarate-semialdehyde dehydrogenase</fullName>
    </submittedName>
</protein>
<dbReference type="PANTHER" id="PTHR43217">
    <property type="entry name" value="SUCCINATE SEMIALDEHYDE DEHYDROGENASE [NAD(P)+] SAD"/>
    <property type="match status" value="1"/>
</dbReference>
<sequence length="487" mass="52306">MTATQSPTNEQPKTASDSAERRYATVNPFTGETEKEFPFTETSEIDGIIERAHAAYQEWQARPVEERAAVVRRAAELMDERRDDLAALITTEMGKRREEATGELYLCSMILKYYADNGPGFLEPTSITPLMGKGEAVVETRPVGVLLAIEPWNFPFYQVVRVAGPNLVLGNTVVLKHSEITPQCAVAIEQLFADAGAPAGVLTNTFLRIADVEQVIADRRIQGVTLTGSERAGSSVAALAGKHLKKSVLELGGSDPFIVLDADDLGATVKAATMGRMQNTGQACTASKRLIVTEDVYEPFVEGLKQAFSTFSPGDPADPSTSLAPLSSERAAQDLHAQIQDAIDKGATVVAGGKRPDHAGAFVEATILTDVTPEMRAFREELFGPAAVVYKVKDADEAVALANDSDYGLGATVMSSDLDRARAVAEQLEAGMVWINQPTGSSPELPFGGVKRSGYGRELSELAMFEFANRRLVRTVPVKKASKPQAG</sequence>
<evidence type="ECO:0000259" key="5">
    <source>
        <dbReference type="Pfam" id="PF00171"/>
    </source>
</evidence>
<dbReference type="InterPro" id="IPR015590">
    <property type="entry name" value="Aldehyde_DH_dom"/>
</dbReference>
<evidence type="ECO:0000256" key="2">
    <source>
        <dbReference type="ARBA" id="ARBA00022857"/>
    </source>
</evidence>
<keyword evidence="2" id="KW-0521">NADP</keyword>
<dbReference type="InterPro" id="IPR016162">
    <property type="entry name" value="Ald_DH_N"/>
</dbReference>
<evidence type="ECO:0000313" key="7">
    <source>
        <dbReference type="Proteomes" id="UP000219482"/>
    </source>
</evidence>
<dbReference type="PANTHER" id="PTHR43217:SF2">
    <property type="entry name" value="SUCCINATE-SEMIALDEHYDE DEHYDROGENASE [NADP(+)]"/>
    <property type="match status" value="1"/>
</dbReference>
<dbReference type="InterPro" id="IPR016163">
    <property type="entry name" value="Ald_DH_C"/>
</dbReference>
<feature type="domain" description="Aldehyde dehydrogenase" evidence="5">
    <location>
        <begin position="18"/>
        <end position="471"/>
    </location>
</feature>
<dbReference type="InterPro" id="IPR044148">
    <property type="entry name" value="ALDH_GabD1-like"/>
</dbReference>
<name>A0A286GD45_9ACTN</name>
<dbReference type="InterPro" id="IPR047110">
    <property type="entry name" value="GABD/Sad-like"/>
</dbReference>
<reference evidence="7" key="1">
    <citation type="submission" date="2017-09" db="EMBL/GenBank/DDBJ databases">
        <authorList>
            <person name="Varghese N."/>
            <person name="Submissions S."/>
        </authorList>
    </citation>
    <scope>NUCLEOTIDE SEQUENCE [LARGE SCALE GENOMIC DNA]</scope>
    <source>
        <strain evidence="7">DSM 44270</strain>
    </source>
</reference>
<dbReference type="FunFam" id="3.40.605.10:FF:000012">
    <property type="entry name" value="NAD-dependent succinate-semialdehyde dehydrogenase"/>
    <property type="match status" value="1"/>
</dbReference>
<dbReference type="GO" id="GO:0004030">
    <property type="term" value="F:aldehyde dehydrogenase [NAD(P)+] activity"/>
    <property type="evidence" value="ECO:0007669"/>
    <property type="project" value="InterPro"/>
</dbReference>
<gene>
    <name evidence="6" type="ORF">SAMN06272739_0297</name>
</gene>